<name>A0A699WZ55_TANCI</name>
<accession>A0A699WZ55</accession>
<gene>
    <name evidence="1" type="ORF">Tci_925061</name>
</gene>
<dbReference type="EMBL" id="BKCJ011790083">
    <property type="protein sequence ID" value="GFD53092.1"/>
    <property type="molecule type" value="Genomic_DNA"/>
</dbReference>
<reference evidence="1" key="1">
    <citation type="journal article" date="2019" name="Sci. Rep.">
        <title>Draft genome of Tanacetum cinerariifolium, the natural source of mosquito coil.</title>
        <authorList>
            <person name="Yamashiro T."/>
            <person name="Shiraishi A."/>
            <person name="Satake H."/>
            <person name="Nakayama K."/>
        </authorList>
    </citation>
    <scope>NUCLEOTIDE SEQUENCE</scope>
</reference>
<comment type="caution">
    <text evidence="1">The sequence shown here is derived from an EMBL/GenBank/DDBJ whole genome shotgun (WGS) entry which is preliminary data.</text>
</comment>
<dbReference type="AlphaFoldDB" id="A0A699WZ55"/>
<sequence length="41" mass="4285">MNPWGGNAAGYGEALNRVGNVNQGQARSGQARTVKCYNCNG</sequence>
<proteinExistence type="predicted"/>
<organism evidence="1">
    <name type="scientific">Tanacetum cinerariifolium</name>
    <name type="common">Dalmatian daisy</name>
    <name type="synonym">Chrysanthemum cinerariifolium</name>
    <dbReference type="NCBI Taxonomy" id="118510"/>
    <lineage>
        <taxon>Eukaryota</taxon>
        <taxon>Viridiplantae</taxon>
        <taxon>Streptophyta</taxon>
        <taxon>Embryophyta</taxon>
        <taxon>Tracheophyta</taxon>
        <taxon>Spermatophyta</taxon>
        <taxon>Magnoliopsida</taxon>
        <taxon>eudicotyledons</taxon>
        <taxon>Gunneridae</taxon>
        <taxon>Pentapetalae</taxon>
        <taxon>asterids</taxon>
        <taxon>campanulids</taxon>
        <taxon>Asterales</taxon>
        <taxon>Asteraceae</taxon>
        <taxon>Asteroideae</taxon>
        <taxon>Anthemideae</taxon>
        <taxon>Anthemidinae</taxon>
        <taxon>Tanacetum</taxon>
    </lineage>
</organism>
<evidence type="ECO:0000313" key="1">
    <source>
        <dbReference type="EMBL" id="GFD53092.1"/>
    </source>
</evidence>
<feature type="non-terminal residue" evidence="1">
    <location>
        <position position="41"/>
    </location>
</feature>
<protein>
    <submittedName>
        <fullName evidence="1">Uncharacterized protein</fullName>
    </submittedName>
</protein>